<name>A0A8S5QKT7_9CAUD</name>
<keyword evidence="1" id="KW-0436">Ligase</keyword>
<dbReference type="EMBL" id="BK015688">
    <property type="protein sequence ID" value="DAE19871.1"/>
    <property type="molecule type" value="Genomic_DNA"/>
</dbReference>
<evidence type="ECO:0000313" key="1">
    <source>
        <dbReference type="EMBL" id="DAE19871.1"/>
    </source>
</evidence>
<reference evidence="1" key="1">
    <citation type="journal article" date="2021" name="Proc. Natl. Acad. Sci. U.S.A.">
        <title>A Catalog of Tens of Thousands of Viruses from Human Metagenomes Reveals Hidden Associations with Chronic Diseases.</title>
        <authorList>
            <person name="Tisza M.J."/>
            <person name="Buck C.B."/>
        </authorList>
    </citation>
    <scope>NUCLEOTIDE SEQUENCE</scope>
    <source>
        <strain evidence="1">CtVCm11</strain>
    </source>
</reference>
<dbReference type="SUPFAM" id="SSF55681">
    <property type="entry name" value="Class II aaRS and biotin synthetases"/>
    <property type="match status" value="1"/>
</dbReference>
<sequence>MIYKAVNNQTAAAAAKNLMERQSDGLVLLFSSELAVVYGYPQYIDVNACVRNGAFLYQAWHLGGAIVCFPGDLSIMELKNGGSNFGCESISAVRDMLESRKIDAIIDGNDLMVNGRKCGSWARTSDRGYTQTVVHFSINSDVQTIRELCTKPMAKIPGALSDYGITAEDIWIGIKEYMPLSSHTCST</sequence>
<dbReference type="GO" id="GO:0016874">
    <property type="term" value="F:ligase activity"/>
    <property type="evidence" value="ECO:0007669"/>
    <property type="project" value="UniProtKB-KW"/>
</dbReference>
<proteinExistence type="predicted"/>
<protein>
    <submittedName>
        <fullName evidence="1">Lipoate-protein ligase A</fullName>
    </submittedName>
</protein>
<organism evidence="1">
    <name type="scientific">Siphoviridae sp. ctVCm11</name>
    <dbReference type="NCBI Taxonomy" id="2826358"/>
    <lineage>
        <taxon>Viruses</taxon>
        <taxon>Duplodnaviria</taxon>
        <taxon>Heunggongvirae</taxon>
        <taxon>Uroviricota</taxon>
        <taxon>Caudoviricetes</taxon>
    </lineage>
</organism>
<accession>A0A8S5QKT7</accession>
<dbReference type="InterPro" id="IPR045864">
    <property type="entry name" value="aa-tRNA-synth_II/BPL/LPL"/>
</dbReference>